<keyword evidence="1" id="KW-0812">Transmembrane</keyword>
<proteinExistence type="predicted"/>
<evidence type="ECO:0000313" key="2">
    <source>
        <dbReference type="EMBL" id="RDR25372.1"/>
    </source>
</evidence>
<gene>
    <name evidence="2" type="ORF">C4A13_03690</name>
</gene>
<protein>
    <submittedName>
        <fullName evidence="2">Uncharacterized protein</fullName>
    </submittedName>
</protein>
<dbReference type="RefSeq" id="WP_258865663.1">
    <property type="nucleotide sequence ID" value="NZ_QONN01000096.1"/>
</dbReference>
<organism evidence="2 3">
    <name type="scientific">Escherichia marmotae</name>
    <dbReference type="NCBI Taxonomy" id="1499973"/>
    <lineage>
        <taxon>Bacteria</taxon>
        <taxon>Pseudomonadati</taxon>
        <taxon>Pseudomonadota</taxon>
        <taxon>Gammaproteobacteria</taxon>
        <taxon>Enterobacterales</taxon>
        <taxon>Enterobacteriaceae</taxon>
        <taxon>Escherichia</taxon>
    </lineage>
</organism>
<evidence type="ECO:0000313" key="3">
    <source>
        <dbReference type="Proteomes" id="UP000254454"/>
    </source>
</evidence>
<feature type="transmembrane region" description="Helical" evidence="1">
    <location>
        <begin position="70"/>
        <end position="94"/>
    </location>
</feature>
<evidence type="ECO:0000256" key="1">
    <source>
        <dbReference type="SAM" id="Phobius"/>
    </source>
</evidence>
<accession>A0A370V5E8</accession>
<keyword evidence="1" id="KW-1133">Transmembrane helix</keyword>
<comment type="caution">
    <text evidence="2">The sequence shown here is derived from an EMBL/GenBank/DDBJ whole genome shotgun (WGS) entry which is preliminary data.</text>
</comment>
<sequence>MDKATLIYLIKLLFKPKDQLSRLSLRLMSLGMAGLVGGWGLNIIFSDVFLEKYSDVIDRVSLNYQKYSDIAQIISLFFLVAGFVLWCVCVYFSLRDLNKRDIALIRAYGFENTDPQAAEKMLSFREKSKILHVDFKAFDSRNKNNNLSNAGFIRQVIRERIHHSGATAAYVAALGSVPYLYMIGSFMTDGHLTLKLFDFDRDKKIFHPLDAPPTNANIVKLYNNQLINDSKCVPSNNEGAIGLAISFTMEVMLPTY</sequence>
<dbReference type="AlphaFoldDB" id="A0A370V5E8"/>
<name>A0A370V5E8_9ESCH</name>
<dbReference type="Proteomes" id="UP000254454">
    <property type="component" value="Unassembled WGS sequence"/>
</dbReference>
<dbReference type="EMBL" id="QONO01000132">
    <property type="protein sequence ID" value="RDR25372.1"/>
    <property type="molecule type" value="Genomic_DNA"/>
</dbReference>
<keyword evidence="1" id="KW-0472">Membrane</keyword>
<feature type="transmembrane region" description="Helical" evidence="1">
    <location>
        <begin position="27"/>
        <end position="50"/>
    </location>
</feature>
<reference evidence="2 3" key="1">
    <citation type="submission" date="2018-06" db="EMBL/GenBank/DDBJ databases">
        <title>Recombination Drives Gene Content and Phenotype Evolution in Wild Type E. coli Strains.</title>
        <authorList>
            <person name="Field C.M."/>
            <person name="Silander O.K."/>
            <person name="Van Nimwegen E."/>
        </authorList>
    </citation>
    <scope>NUCLEOTIDE SEQUENCE [LARGE SCALE GENOMIC DNA]</scope>
    <source>
        <strain evidence="2 3">SC344</strain>
    </source>
</reference>